<dbReference type="EMBL" id="JAZHOU010000007">
    <property type="protein sequence ID" value="MEF3080364.1"/>
    <property type="molecule type" value="Genomic_DNA"/>
</dbReference>
<evidence type="ECO:0000313" key="3">
    <source>
        <dbReference type="Proteomes" id="UP001356704"/>
    </source>
</evidence>
<reference evidence="2 3" key="1">
    <citation type="submission" date="2024-02" db="EMBL/GenBank/DDBJ databases">
        <title>Winogradskyella poriferorum JCM 12885.</title>
        <authorList>
            <person name="Zhang D.-F."/>
            <person name="Fu Z.-Y."/>
        </authorList>
    </citation>
    <scope>NUCLEOTIDE SEQUENCE [LARGE SCALE GENOMIC DNA]</scope>
    <source>
        <strain evidence="2 3">JCM 12885</strain>
    </source>
</reference>
<dbReference type="Pfam" id="PF00535">
    <property type="entry name" value="Glycos_transf_2"/>
    <property type="match status" value="1"/>
</dbReference>
<sequence length="282" mass="33514">MNKDYPKISVVTPNYNQDRFLEQTIKSVLDQGYPNLEYIVIDGKSTDNSVAIIKKYESQLHYWISEKDNGMYDAINKGFLKATGSIMCWINSDDLLAEKSLFKVAEVFNNNPNVNWLMGYPTIINEQNEVTWQGQDAKVFNPLFFYLHNHARDFSFIQQESTFWRRSIWEQAGGRLNTSYSLAADFDLWLRFFRNHKLYFYKEQLSAFRKRKGQQSENQDIYISEANKSVKHNEKRLFLKDKLNIFLLKSIRKVLFMTKIKSLRNTFYKFQNRYFGKPTIIN</sequence>
<keyword evidence="3" id="KW-1185">Reference proteome</keyword>
<dbReference type="InterPro" id="IPR001173">
    <property type="entry name" value="Glyco_trans_2-like"/>
</dbReference>
<dbReference type="GO" id="GO:0016757">
    <property type="term" value="F:glycosyltransferase activity"/>
    <property type="evidence" value="ECO:0007669"/>
    <property type="project" value="UniProtKB-KW"/>
</dbReference>
<gene>
    <name evidence="2" type="ORF">V1468_15220</name>
</gene>
<dbReference type="RefSeq" id="WP_331811065.1">
    <property type="nucleotide sequence ID" value="NZ_JAZHOU010000007.1"/>
</dbReference>
<comment type="caution">
    <text evidence="2">The sequence shown here is derived from an EMBL/GenBank/DDBJ whole genome shotgun (WGS) entry which is preliminary data.</text>
</comment>
<dbReference type="InterPro" id="IPR029044">
    <property type="entry name" value="Nucleotide-diphossugar_trans"/>
</dbReference>
<dbReference type="EC" id="2.4.-.-" evidence="2"/>
<keyword evidence="2" id="KW-0808">Transferase</keyword>
<dbReference type="Proteomes" id="UP001356704">
    <property type="component" value="Unassembled WGS sequence"/>
</dbReference>
<evidence type="ECO:0000259" key="1">
    <source>
        <dbReference type="Pfam" id="PF00535"/>
    </source>
</evidence>
<dbReference type="PANTHER" id="PTHR22916">
    <property type="entry name" value="GLYCOSYLTRANSFERASE"/>
    <property type="match status" value="1"/>
</dbReference>
<evidence type="ECO:0000313" key="2">
    <source>
        <dbReference type="EMBL" id="MEF3080364.1"/>
    </source>
</evidence>
<feature type="domain" description="Glycosyltransferase 2-like" evidence="1">
    <location>
        <begin position="9"/>
        <end position="150"/>
    </location>
</feature>
<dbReference type="SUPFAM" id="SSF53448">
    <property type="entry name" value="Nucleotide-diphospho-sugar transferases"/>
    <property type="match status" value="1"/>
</dbReference>
<dbReference type="CDD" id="cd06433">
    <property type="entry name" value="GT_2_WfgS_like"/>
    <property type="match status" value="1"/>
</dbReference>
<dbReference type="Gene3D" id="3.90.550.10">
    <property type="entry name" value="Spore Coat Polysaccharide Biosynthesis Protein SpsA, Chain A"/>
    <property type="match status" value="1"/>
</dbReference>
<proteinExistence type="predicted"/>
<organism evidence="2 3">
    <name type="scientific">Winogradskyella poriferorum</name>
    <dbReference type="NCBI Taxonomy" id="307627"/>
    <lineage>
        <taxon>Bacteria</taxon>
        <taxon>Pseudomonadati</taxon>
        <taxon>Bacteroidota</taxon>
        <taxon>Flavobacteriia</taxon>
        <taxon>Flavobacteriales</taxon>
        <taxon>Flavobacteriaceae</taxon>
        <taxon>Winogradskyella</taxon>
    </lineage>
</organism>
<keyword evidence="2" id="KW-0328">Glycosyltransferase</keyword>
<name>A0ABU7WB34_9FLAO</name>
<protein>
    <submittedName>
        <fullName evidence="2">Glycosyltransferase family 2 protein</fullName>
        <ecNumber evidence="2">2.4.-.-</ecNumber>
    </submittedName>
</protein>
<dbReference type="PANTHER" id="PTHR22916:SF65">
    <property type="entry name" value="SLR1065 PROTEIN"/>
    <property type="match status" value="1"/>
</dbReference>
<accession>A0ABU7WB34</accession>